<dbReference type="SUPFAM" id="SSF49452">
    <property type="entry name" value="Starch-binding domain-like"/>
    <property type="match status" value="1"/>
</dbReference>
<proteinExistence type="predicted"/>
<sequence>MPRFVGVIFELRRAESQPGEGLCVVGAGPEMGNWRPLKEDDRHEAAEAKSMRTSALMYPSWITRLPIWLCLEDDTSQGGRTALLTVEYKYVRDRRRVDGGRRPVQWEAYIPNRQVSLPVEAEASVWIVSDAQWNYTGEQKVLRATPQQLASRWCALDPEWGRPAPSAPKEGVLEAALRAPAPRHFQLTPREQGQGDTGGSSPSWPIEAEFQALAPMPFFSHPHRGPEPSDKGQAIEVPKLTLPTREVLPPPEQDGELTKLRSENQRLLEAMWEASDKESELVHLRTENARLQIIADTSREKERELVHLCSENARLQSIADASREKEDSENERLRGVVGELCAKVEDLCLENAALREQLRESAATAEAQVAGAKAPPQDGRRRGGPTGGSKPGWEARGEAGLAVPFPQVWQKPLRTRSPSPPAEPEADDGMRHITDTKLKVCLARQRRKAEMGQADLSGWESDCNPSLPLPVNPGPAVVPFVGVTGSNSSDGQREPQEEPRSGEDATP</sequence>
<feature type="region of interest" description="Disordered" evidence="1">
    <location>
        <begin position="365"/>
        <end position="433"/>
    </location>
</feature>
<dbReference type="Pfam" id="PF00686">
    <property type="entry name" value="CBM_20"/>
    <property type="match status" value="1"/>
</dbReference>
<dbReference type="InterPro" id="IPR002044">
    <property type="entry name" value="CBM20"/>
</dbReference>
<accession>A0A7S0AKV0</accession>
<organism evidence="3">
    <name type="scientific">Pyrodinium bahamense</name>
    <dbReference type="NCBI Taxonomy" id="73915"/>
    <lineage>
        <taxon>Eukaryota</taxon>
        <taxon>Sar</taxon>
        <taxon>Alveolata</taxon>
        <taxon>Dinophyceae</taxon>
        <taxon>Gonyaulacales</taxon>
        <taxon>Pyrocystaceae</taxon>
        <taxon>Pyrodinium</taxon>
    </lineage>
</organism>
<dbReference type="GO" id="GO:2001070">
    <property type="term" value="F:starch binding"/>
    <property type="evidence" value="ECO:0007669"/>
    <property type="project" value="InterPro"/>
</dbReference>
<evidence type="ECO:0000259" key="2">
    <source>
        <dbReference type="PROSITE" id="PS51166"/>
    </source>
</evidence>
<name>A0A7S0AKV0_9DINO</name>
<dbReference type="PROSITE" id="PS51166">
    <property type="entry name" value="CBM20"/>
    <property type="match status" value="1"/>
</dbReference>
<dbReference type="AlphaFoldDB" id="A0A7S0AKV0"/>
<dbReference type="InterPro" id="IPR013784">
    <property type="entry name" value="Carb-bd-like_fold"/>
</dbReference>
<feature type="domain" description="CBM20" evidence="2">
    <location>
        <begin position="1"/>
        <end position="135"/>
    </location>
</feature>
<protein>
    <recommendedName>
        <fullName evidence="2">CBM20 domain-containing protein</fullName>
    </recommendedName>
</protein>
<dbReference type="EMBL" id="HBEG01029571">
    <property type="protein sequence ID" value="CAD8366778.1"/>
    <property type="molecule type" value="Transcribed_RNA"/>
</dbReference>
<gene>
    <name evidence="3" type="ORF">PBAH0796_LOCUS18070</name>
</gene>
<feature type="region of interest" description="Disordered" evidence="1">
    <location>
        <begin position="448"/>
        <end position="507"/>
    </location>
</feature>
<reference evidence="3" key="1">
    <citation type="submission" date="2021-01" db="EMBL/GenBank/DDBJ databases">
        <authorList>
            <person name="Corre E."/>
            <person name="Pelletier E."/>
            <person name="Niang G."/>
            <person name="Scheremetjew M."/>
            <person name="Finn R."/>
            <person name="Kale V."/>
            <person name="Holt S."/>
            <person name="Cochrane G."/>
            <person name="Meng A."/>
            <person name="Brown T."/>
            <person name="Cohen L."/>
        </authorList>
    </citation>
    <scope>NUCLEOTIDE SEQUENCE</scope>
    <source>
        <strain evidence="3">Pbaha01</strain>
    </source>
</reference>
<evidence type="ECO:0000313" key="3">
    <source>
        <dbReference type="EMBL" id="CAD8366778.1"/>
    </source>
</evidence>
<feature type="compositionally biased region" description="Basic and acidic residues" evidence="1">
    <location>
        <begin position="491"/>
        <end position="507"/>
    </location>
</feature>
<evidence type="ECO:0000256" key="1">
    <source>
        <dbReference type="SAM" id="MobiDB-lite"/>
    </source>
</evidence>
<dbReference type="Gene3D" id="2.60.40.10">
    <property type="entry name" value="Immunoglobulins"/>
    <property type="match status" value="1"/>
</dbReference>
<dbReference type="InterPro" id="IPR013783">
    <property type="entry name" value="Ig-like_fold"/>
</dbReference>
<dbReference type="SMART" id="SM01065">
    <property type="entry name" value="CBM_2"/>
    <property type="match status" value="1"/>
</dbReference>